<evidence type="ECO:0000256" key="2">
    <source>
        <dbReference type="ARBA" id="ARBA00022692"/>
    </source>
</evidence>
<sequence>MSFLEPLRLVLLLAVGALVVAYVVLQLRRRRIAVRFSQVDLLASVAPRHPGWRRHLPAGALVGALILLVLAFAQPVRDEQVARREATVILAIDTSISMEATDVAPSRMAAAQQAAEEFAGSLPDRFRLGLVSFAGTASVIVPPTTDHELVRRRIAGLQLAPSTAIGEAIHTSLAAALEGQEPPGTEAPDEDSADKPAVRIVVLSDGATTVGRSNASGAAAAEEAGVPVSTIAFGTDAGVVQVEGRQLSVPVDRDALREVANATGGRFFEAPTASELQRVYSDIGTSLRFATEQREITALFAGVALLLALLAAAGSLLWSNRLV</sequence>
<dbReference type="PANTHER" id="PTHR22550:SF5">
    <property type="entry name" value="LEUCINE ZIPPER PROTEIN 4"/>
    <property type="match status" value="1"/>
</dbReference>
<keyword evidence="1" id="KW-1003">Cell membrane</keyword>
<evidence type="ECO:0000256" key="3">
    <source>
        <dbReference type="ARBA" id="ARBA00022989"/>
    </source>
</evidence>
<dbReference type="EMBL" id="CADCTF010000084">
    <property type="protein sequence ID" value="CAA9237042.1"/>
    <property type="molecule type" value="Genomic_DNA"/>
</dbReference>
<keyword evidence="4 5" id="KW-0472">Membrane</keyword>
<feature type="transmembrane region" description="Helical" evidence="5">
    <location>
        <begin position="6"/>
        <end position="25"/>
    </location>
</feature>
<dbReference type="PANTHER" id="PTHR22550">
    <property type="entry name" value="SPORE GERMINATION PROTEIN"/>
    <property type="match status" value="1"/>
</dbReference>
<evidence type="ECO:0000313" key="7">
    <source>
        <dbReference type="EMBL" id="CAA9237042.1"/>
    </source>
</evidence>
<evidence type="ECO:0000256" key="4">
    <source>
        <dbReference type="ARBA" id="ARBA00023136"/>
    </source>
</evidence>
<gene>
    <name evidence="7" type="ORF">AVDCRST_MAG50-1454</name>
</gene>
<dbReference type="InterPro" id="IPR024163">
    <property type="entry name" value="Aerotolerance_reg_N"/>
</dbReference>
<evidence type="ECO:0000256" key="5">
    <source>
        <dbReference type="SAM" id="Phobius"/>
    </source>
</evidence>
<proteinExistence type="predicted"/>
<evidence type="ECO:0000259" key="6">
    <source>
        <dbReference type="PROSITE" id="PS50234"/>
    </source>
</evidence>
<accession>A0A6J4HZF5</accession>
<protein>
    <submittedName>
        <fullName evidence="7">Aerotolerance protein BatA</fullName>
    </submittedName>
</protein>
<dbReference type="InterPro" id="IPR002035">
    <property type="entry name" value="VWF_A"/>
</dbReference>
<keyword evidence="2 5" id="KW-0812">Transmembrane</keyword>
<dbReference type="InterPro" id="IPR036465">
    <property type="entry name" value="vWFA_dom_sf"/>
</dbReference>
<name>A0A6J4HZF5_9ACTN</name>
<dbReference type="InterPro" id="IPR050768">
    <property type="entry name" value="UPF0353/GerABKA_families"/>
</dbReference>
<organism evidence="7">
    <name type="scientific">uncultured Acidimicrobiales bacterium</name>
    <dbReference type="NCBI Taxonomy" id="310071"/>
    <lineage>
        <taxon>Bacteria</taxon>
        <taxon>Bacillati</taxon>
        <taxon>Actinomycetota</taxon>
        <taxon>Acidimicrobiia</taxon>
        <taxon>Acidimicrobiales</taxon>
        <taxon>environmental samples</taxon>
    </lineage>
</organism>
<dbReference type="Gene3D" id="3.40.50.410">
    <property type="entry name" value="von Willebrand factor, type A domain"/>
    <property type="match status" value="1"/>
</dbReference>
<dbReference type="Pfam" id="PF13519">
    <property type="entry name" value="VWA_2"/>
    <property type="match status" value="1"/>
</dbReference>
<feature type="transmembrane region" description="Helical" evidence="5">
    <location>
        <begin position="56"/>
        <end position="73"/>
    </location>
</feature>
<dbReference type="PROSITE" id="PS50234">
    <property type="entry name" value="VWFA"/>
    <property type="match status" value="1"/>
</dbReference>
<dbReference type="SMART" id="SM00327">
    <property type="entry name" value="VWA"/>
    <property type="match status" value="1"/>
</dbReference>
<dbReference type="SUPFAM" id="SSF53300">
    <property type="entry name" value="vWA-like"/>
    <property type="match status" value="1"/>
</dbReference>
<keyword evidence="3 5" id="KW-1133">Transmembrane helix</keyword>
<reference evidence="7" key="1">
    <citation type="submission" date="2020-02" db="EMBL/GenBank/DDBJ databases">
        <authorList>
            <person name="Meier V. D."/>
        </authorList>
    </citation>
    <scope>NUCLEOTIDE SEQUENCE</scope>
    <source>
        <strain evidence="7">AVDCRST_MAG50</strain>
    </source>
</reference>
<feature type="domain" description="VWFA" evidence="6">
    <location>
        <begin position="87"/>
        <end position="283"/>
    </location>
</feature>
<feature type="transmembrane region" description="Helical" evidence="5">
    <location>
        <begin position="296"/>
        <end position="318"/>
    </location>
</feature>
<dbReference type="Pfam" id="PF07584">
    <property type="entry name" value="BatA"/>
    <property type="match status" value="1"/>
</dbReference>
<evidence type="ECO:0000256" key="1">
    <source>
        <dbReference type="ARBA" id="ARBA00022475"/>
    </source>
</evidence>
<dbReference type="AlphaFoldDB" id="A0A6J4HZF5"/>